<keyword evidence="7 16" id="KW-0812">Transmembrane</keyword>
<organism evidence="17">
    <name type="scientific">Histeridae sp. BMNH 1274329</name>
    <dbReference type="NCBI Taxonomy" id="1796506"/>
    <lineage>
        <taxon>Eukaryota</taxon>
        <taxon>Metazoa</taxon>
        <taxon>Ecdysozoa</taxon>
        <taxon>Arthropoda</taxon>
        <taxon>Hexapoda</taxon>
        <taxon>Insecta</taxon>
        <taxon>Pterygota</taxon>
        <taxon>Neoptera</taxon>
        <taxon>Endopterygota</taxon>
        <taxon>Coleoptera</taxon>
        <taxon>Polyphaga</taxon>
        <taxon>Staphyliniformia</taxon>
        <taxon>Histeridae</taxon>
    </lineage>
</organism>
<feature type="transmembrane region" description="Helical" evidence="16">
    <location>
        <begin position="80"/>
        <end position="100"/>
    </location>
</feature>
<comment type="subcellular location">
    <subcellularLocation>
        <location evidence="1">Mitochondrion membrane</location>
        <topology evidence="1">Multi-pass membrane protein</topology>
    </subcellularLocation>
</comment>
<dbReference type="GO" id="GO:0008137">
    <property type="term" value="F:NADH dehydrogenase (ubiquinone) activity"/>
    <property type="evidence" value="ECO:0007669"/>
    <property type="project" value="UniProtKB-EC"/>
</dbReference>
<evidence type="ECO:0000256" key="10">
    <source>
        <dbReference type="ARBA" id="ARBA00022989"/>
    </source>
</evidence>
<evidence type="ECO:0000256" key="13">
    <source>
        <dbReference type="ARBA" id="ARBA00023136"/>
    </source>
</evidence>
<accession>A0A140EGH2</accession>
<dbReference type="GO" id="GO:0031966">
    <property type="term" value="C:mitochondrial membrane"/>
    <property type="evidence" value="ECO:0007669"/>
    <property type="project" value="UniProtKB-SubCell"/>
</dbReference>
<evidence type="ECO:0000256" key="5">
    <source>
        <dbReference type="ARBA" id="ARBA00022448"/>
    </source>
</evidence>
<reference evidence="17" key="1">
    <citation type="submission" date="2015-09" db="EMBL/GenBank/DDBJ databases">
        <title>Capturing the unknown biodiversity of arthropods in tropical forests using metagenomics.</title>
        <authorList>
            <person name="Andujar C."/>
            <person name="Creedy T.J."/>
            <person name="Garner B."/>
            <person name="Canty R."/>
            <person name="Warner H.B."/>
            <person name="Lipecki J."/>
            <person name="Crampton-Platt A."/>
            <person name="Gabrielli M."/>
            <person name="Croydon-Veleslavov I.A."/>
            <person name="Lim J.L."/>
            <person name="Linard B."/>
            <person name="Vogler A."/>
        </authorList>
    </citation>
    <scope>NUCLEOTIDE SEQUENCE</scope>
</reference>
<keyword evidence="12 17" id="KW-0496">Mitochondrion</keyword>
<dbReference type="InterPro" id="IPR050269">
    <property type="entry name" value="ComplexI_Subunit6"/>
</dbReference>
<evidence type="ECO:0000256" key="12">
    <source>
        <dbReference type="ARBA" id="ARBA00023128"/>
    </source>
</evidence>
<evidence type="ECO:0000256" key="16">
    <source>
        <dbReference type="SAM" id="Phobius"/>
    </source>
</evidence>
<keyword evidence="8" id="KW-1278">Translocase</keyword>
<keyword evidence="9" id="KW-0249">Electron transport</keyword>
<evidence type="ECO:0000256" key="15">
    <source>
        <dbReference type="ARBA" id="ARBA00049551"/>
    </source>
</evidence>
<evidence type="ECO:0000256" key="1">
    <source>
        <dbReference type="ARBA" id="ARBA00004225"/>
    </source>
</evidence>
<dbReference type="PANTHER" id="PTHR11435">
    <property type="entry name" value="NADH UBIQUINONE OXIDOREDUCTASE SUBUNIT ND6"/>
    <property type="match status" value="1"/>
</dbReference>
<name>A0A140EGH2_9COLE</name>
<dbReference type="PANTHER" id="PTHR11435:SF1">
    <property type="entry name" value="NADH-UBIQUINONE OXIDOREDUCTASE CHAIN 6"/>
    <property type="match status" value="1"/>
</dbReference>
<keyword evidence="5" id="KW-0813">Transport</keyword>
<geneLocation type="mitochondrion" evidence="17"/>
<keyword evidence="10 16" id="KW-1133">Transmembrane helix</keyword>
<feature type="transmembrane region" description="Helical" evidence="16">
    <location>
        <begin position="46"/>
        <end position="68"/>
    </location>
</feature>
<evidence type="ECO:0000256" key="9">
    <source>
        <dbReference type="ARBA" id="ARBA00022982"/>
    </source>
</evidence>
<comment type="catalytic activity">
    <reaction evidence="15">
        <text>a ubiquinone + NADH + 5 H(+)(in) = a ubiquinol + NAD(+) + 4 H(+)(out)</text>
        <dbReference type="Rhea" id="RHEA:29091"/>
        <dbReference type="Rhea" id="RHEA-COMP:9565"/>
        <dbReference type="Rhea" id="RHEA-COMP:9566"/>
        <dbReference type="ChEBI" id="CHEBI:15378"/>
        <dbReference type="ChEBI" id="CHEBI:16389"/>
        <dbReference type="ChEBI" id="CHEBI:17976"/>
        <dbReference type="ChEBI" id="CHEBI:57540"/>
        <dbReference type="ChEBI" id="CHEBI:57945"/>
        <dbReference type="EC" id="7.1.1.2"/>
    </reaction>
</comment>
<proteinExistence type="inferred from homology"/>
<evidence type="ECO:0000313" key="17">
    <source>
        <dbReference type="EMBL" id="AML25793.1"/>
    </source>
</evidence>
<evidence type="ECO:0000256" key="4">
    <source>
        <dbReference type="ARBA" id="ARBA00021095"/>
    </source>
</evidence>
<sequence length="154" mass="17540">MMIFSVILASIFMQMKHPISMGLILLLQTILISVQTGLLTYSTWFSYIMFLIMVGGMLVLFIYMTSVASNEKFSYKINDLILPAGSIILLLVIFMGPNTFNNQNSWPLIESQLIKYLNFPSNSIIWMLMIYLLITLIAVVNISNISYGPLRQKI</sequence>
<keyword evidence="13 16" id="KW-0472">Membrane</keyword>
<keyword evidence="11" id="KW-0520">NAD</keyword>
<comment type="similarity">
    <text evidence="2">Belongs to the complex I subunit 6 family.</text>
</comment>
<evidence type="ECO:0000256" key="2">
    <source>
        <dbReference type="ARBA" id="ARBA00005698"/>
    </source>
</evidence>
<protein>
    <recommendedName>
        <fullName evidence="4">NADH-ubiquinone oxidoreductase chain 6</fullName>
        <ecNumber evidence="3">7.1.1.2</ecNumber>
    </recommendedName>
    <alternativeName>
        <fullName evidence="14">NADH dehydrogenase subunit 6</fullName>
    </alternativeName>
</protein>
<dbReference type="AlphaFoldDB" id="A0A140EGH2"/>
<evidence type="ECO:0000256" key="14">
    <source>
        <dbReference type="ARBA" id="ARBA00031019"/>
    </source>
</evidence>
<evidence type="ECO:0000256" key="6">
    <source>
        <dbReference type="ARBA" id="ARBA00022660"/>
    </source>
</evidence>
<evidence type="ECO:0000256" key="8">
    <source>
        <dbReference type="ARBA" id="ARBA00022967"/>
    </source>
</evidence>
<evidence type="ECO:0000256" key="7">
    <source>
        <dbReference type="ARBA" id="ARBA00022692"/>
    </source>
</evidence>
<evidence type="ECO:0000256" key="11">
    <source>
        <dbReference type="ARBA" id="ARBA00023027"/>
    </source>
</evidence>
<dbReference type="EC" id="7.1.1.2" evidence="3"/>
<keyword evidence="6" id="KW-0679">Respiratory chain</keyword>
<evidence type="ECO:0000256" key="3">
    <source>
        <dbReference type="ARBA" id="ARBA00012944"/>
    </source>
</evidence>
<dbReference type="EMBL" id="KT696217">
    <property type="protein sequence ID" value="AML25793.1"/>
    <property type="molecule type" value="Genomic_DNA"/>
</dbReference>
<feature type="transmembrane region" description="Helical" evidence="16">
    <location>
        <begin position="124"/>
        <end position="147"/>
    </location>
</feature>
<gene>
    <name evidence="17" type="primary">ND6</name>
</gene>